<dbReference type="InterPro" id="IPR036388">
    <property type="entry name" value="WH-like_DNA-bd_sf"/>
</dbReference>
<evidence type="ECO:0000256" key="3">
    <source>
        <dbReference type="ARBA" id="ARBA00022801"/>
    </source>
</evidence>
<dbReference type="SUPFAM" id="SSF51306">
    <property type="entry name" value="LexA/Signal peptidase"/>
    <property type="match status" value="1"/>
</dbReference>
<accession>A0ABU2AB21</accession>
<dbReference type="Pfam" id="PF00717">
    <property type="entry name" value="Peptidase_S24"/>
    <property type="match status" value="1"/>
</dbReference>
<dbReference type="Proteomes" id="UP001180825">
    <property type="component" value="Unassembled WGS sequence"/>
</dbReference>
<dbReference type="PANTHER" id="PTHR33516:SF2">
    <property type="entry name" value="LEXA REPRESSOR-RELATED"/>
    <property type="match status" value="1"/>
</dbReference>
<proteinExistence type="inferred from homology"/>
<keyword evidence="4 7" id="KW-0068">Autocatalytic cleavage</keyword>
<comment type="similarity">
    <text evidence="1 7">Belongs to the peptidase S24 family.</text>
</comment>
<gene>
    <name evidence="9" type="ORF">J2X21_003471</name>
</gene>
<keyword evidence="10" id="KW-1185">Reference proteome</keyword>
<reference evidence="9 10" key="1">
    <citation type="submission" date="2023-07" db="EMBL/GenBank/DDBJ databases">
        <title>Sorghum-associated microbial communities from plants grown in Nebraska, USA.</title>
        <authorList>
            <person name="Schachtman D."/>
        </authorList>
    </citation>
    <scope>NUCLEOTIDE SEQUENCE [LARGE SCALE GENOMIC DNA]</scope>
    <source>
        <strain evidence="9 10">BE316</strain>
    </source>
</reference>
<evidence type="ECO:0000256" key="7">
    <source>
        <dbReference type="RuleBase" id="RU003991"/>
    </source>
</evidence>
<dbReference type="InterPro" id="IPR050077">
    <property type="entry name" value="LexA_repressor"/>
</dbReference>
<evidence type="ECO:0000313" key="9">
    <source>
        <dbReference type="EMBL" id="MDR7334315.1"/>
    </source>
</evidence>
<dbReference type="InterPro" id="IPR006197">
    <property type="entry name" value="Peptidase_S24_LexA"/>
</dbReference>
<dbReference type="EMBL" id="JAVDXV010000007">
    <property type="protein sequence ID" value="MDR7334315.1"/>
    <property type="molecule type" value="Genomic_DNA"/>
</dbReference>
<sequence>MARPNHDIKHLRVLRDYFARHRVLPSYAGLGEVLGFSGKSGAFKFVQRLTDAGLVNHAPGGRLVPTDRFFELPLVDQHVPAGPGEPDSVFTSFESFSLDRLLVVDHAKTVLVPIRGDSMVDAGVLDGDTAVVERTDSARSGDFVVAAVDGQYTVKELRFDRKKPVLIPHNTQYEPIRPQQDFLILGVVKGIVRKYGRPEGHAKAPGVTT</sequence>
<keyword evidence="5" id="KW-0234">DNA repair</keyword>
<evidence type="ECO:0000256" key="6">
    <source>
        <dbReference type="ARBA" id="ARBA00023236"/>
    </source>
</evidence>
<name>A0ABU2AB21_9BURK</name>
<dbReference type="InterPro" id="IPR036286">
    <property type="entry name" value="LexA/Signal_pep-like_sf"/>
</dbReference>
<keyword evidence="2" id="KW-0227">DNA damage</keyword>
<keyword evidence="3 7" id="KW-0378">Hydrolase</keyword>
<evidence type="ECO:0000256" key="2">
    <source>
        <dbReference type="ARBA" id="ARBA00022763"/>
    </source>
</evidence>
<dbReference type="EC" id="3.4.21.88" evidence="9"/>
<evidence type="ECO:0000256" key="4">
    <source>
        <dbReference type="ARBA" id="ARBA00022813"/>
    </source>
</evidence>
<dbReference type="GO" id="GO:0004252">
    <property type="term" value="F:serine-type endopeptidase activity"/>
    <property type="evidence" value="ECO:0007669"/>
    <property type="project" value="UniProtKB-EC"/>
</dbReference>
<evidence type="ECO:0000256" key="5">
    <source>
        <dbReference type="ARBA" id="ARBA00023204"/>
    </source>
</evidence>
<evidence type="ECO:0000259" key="8">
    <source>
        <dbReference type="Pfam" id="PF00717"/>
    </source>
</evidence>
<dbReference type="Gene3D" id="2.10.109.10">
    <property type="entry name" value="Umud Fragment, subunit A"/>
    <property type="match status" value="1"/>
</dbReference>
<dbReference type="RefSeq" id="WP_310330653.1">
    <property type="nucleotide sequence ID" value="NZ_JAVDXV010000007.1"/>
</dbReference>
<dbReference type="PANTHER" id="PTHR33516">
    <property type="entry name" value="LEXA REPRESSOR"/>
    <property type="match status" value="1"/>
</dbReference>
<dbReference type="PRINTS" id="PR00726">
    <property type="entry name" value="LEXASERPTASE"/>
</dbReference>
<evidence type="ECO:0000313" key="10">
    <source>
        <dbReference type="Proteomes" id="UP001180825"/>
    </source>
</evidence>
<protein>
    <submittedName>
        <fullName evidence="9">Repressor LexA</fullName>
        <ecNumber evidence="9">3.4.21.88</ecNumber>
    </submittedName>
</protein>
<organism evidence="9 10">
    <name type="scientific">Roseateles asaccharophilus</name>
    <dbReference type="NCBI Taxonomy" id="582607"/>
    <lineage>
        <taxon>Bacteria</taxon>
        <taxon>Pseudomonadati</taxon>
        <taxon>Pseudomonadota</taxon>
        <taxon>Betaproteobacteria</taxon>
        <taxon>Burkholderiales</taxon>
        <taxon>Sphaerotilaceae</taxon>
        <taxon>Roseateles</taxon>
    </lineage>
</organism>
<dbReference type="InterPro" id="IPR015927">
    <property type="entry name" value="Peptidase_S24_S26A/B/C"/>
</dbReference>
<feature type="domain" description="Peptidase S24/S26A/S26B/S26C" evidence="8">
    <location>
        <begin position="73"/>
        <end position="188"/>
    </location>
</feature>
<keyword evidence="6" id="KW-0742">SOS response</keyword>
<comment type="caution">
    <text evidence="9">The sequence shown here is derived from an EMBL/GenBank/DDBJ whole genome shotgun (WGS) entry which is preliminary data.</text>
</comment>
<dbReference type="Gene3D" id="1.10.10.10">
    <property type="entry name" value="Winged helix-like DNA-binding domain superfamily/Winged helix DNA-binding domain"/>
    <property type="match status" value="1"/>
</dbReference>
<dbReference type="InterPro" id="IPR039418">
    <property type="entry name" value="LexA-like"/>
</dbReference>
<dbReference type="CDD" id="cd06529">
    <property type="entry name" value="S24_LexA-like"/>
    <property type="match status" value="1"/>
</dbReference>
<evidence type="ECO:0000256" key="1">
    <source>
        <dbReference type="ARBA" id="ARBA00007484"/>
    </source>
</evidence>